<evidence type="ECO:0000313" key="2">
    <source>
        <dbReference type="EMBL" id="OLP96982.1"/>
    </source>
</evidence>
<evidence type="ECO:0000256" key="1">
    <source>
        <dbReference type="SAM" id="Phobius"/>
    </source>
</evidence>
<comment type="caution">
    <text evidence="2">The sequence shown here is derived from an EMBL/GenBank/DDBJ whole genome shotgun (WGS) entry which is preliminary data.</text>
</comment>
<keyword evidence="1" id="KW-1133">Transmembrane helix</keyword>
<sequence>MEQRTFPGQKAASVLFLVSRRRQTYFPLGQLEQTLPFPAKALIGEAPAGEYDPYDPLVVFAWTQTERQHAFYVACVGQNPVSVSSVREPFLRSLCLTQISDKRAFGICGAVSCGLRGRRSTHNKSNNSIIIIMTSIIISTIVIIIIIIIIVVILSIIIITVIIIVNFIVVLTG</sequence>
<gene>
    <name evidence="2" type="ORF">AK812_SmicGene20715</name>
</gene>
<protein>
    <submittedName>
        <fullName evidence="2">Uncharacterized protein</fullName>
    </submittedName>
</protein>
<feature type="transmembrane region" description="Helical" evidence="1">
    <location>
        <begin position="128"/>
        <end position="150"/>
    </location>
</feature>
<keyword evidence="1" id="KW-0472">Membrane</keyword>
<proteinExistence type="predicted"/>
<dbReference type="Proteomes" id="UP000186817">
    <property type="component" value="Unassembled WGS sequence"/>
</dbReference>
<evidence type="ECO:0000313" key="3">
    <source>
        <dbReference type="Proteomes" id="UP000186817"/>
    </source>
</evidence>
<keyword evidence="3" id="KW-1185">Reference proteome</keyword>
<keyword evidence="1" id="KW-0812">Transmembrane</keyword>
<name>A0A1Q9DP86_SYMMI</name>
<feature type="transmembrane region" description="Helical" evidence="1">
    <location>
        <begin position="156"/>
        <end position="172"/>
    </location>
</feature>
<organism evidence="2 3">
    <name type="scientific">Symbiodinium microadriaticum</name>
    <name type="common">Dinoflagellate</name>
    <name type="synonym">Zooxanthella microadriatica</name>
    <dbReference type="NCBI Taxonomy" id="2951"/>
    <lineage>
        <taxon>Eukaryota</taxon>
        <taxon>Sar</taxon>
        <taxon>Alveolata</taxon>
        <taxon>Dinophyceae</taxon>
        <taxon>Suessiales</taxon>
        <taxon>Symbiodiniaceae</taxon>
        <taxon>Symbiodinium</taxon>
    </lineage>
</organism>
<dbReference type="EMBL" id="LSRX01000449">
    <property type="protein sequence ID" value="OLP96982.1"/>
    <property type="molecule type" value="Genomic_DNA"/>
</dbReference>
<reference evidence="2 3" key="1">
    <citation type="submission" date="2016-02" db="EMBL/GenBank/DDBJ databases">
        <title>Genome analysis of coral dinoflagellate symbionts highlights evolutionary adaptations to a symbiotic lifestyle.</title>
        <authorList>
            <person name="Aranda M."/>
            <person name="Li Y."/>
            <person name="Liew Y.J."/>
            <person name="Baumgarten S."/>
            <person name="Simakov O."/>
            <person name="Wilson M."/>
            <person name="Piel J."/>
            <person name="Ashoor H."/>
            <person name="Bougouffa S."/>
            <person name="Bajic V.B."/>
            <person name="Ryu T."/>
            <person name="Ravasi T."/>
            <person name="Bayer T."/>
            <person name="Micklem G."/>
            <person name="Kim H."/>
            <person name="Bhak J."/>
            <person name="Lajeunesse T.C."/>
            <person name="Voolstra C.R."/>
        </authorList>
    </citation>
    <scope>NUCLEOTIDE SEQUENCE [LARGE SCALE GENOMIC DNA]</scope>
    <source>
        <strain evidence="2 3">CCMP2467</strain>
    </source>
</reference>
<dbReference type="AlphaFoldDB" id="A0A1Q9DP86"/>
<accession>A0A1Q9DP86</accession>